<evidence type="ECO:0000256" key="7">
    <source>
        <dbReference type="ARBA" id="ARBA00023002"/>
    </source>
</evidence>
<evidence type="ECO:0000313" key="9">
    <source>
        <dbReference type="Proteomes" id="UP000004263"/>
    </source>
</evidence>
<protein>
    <submittedName>
        <fullName evidence="8">Putative siderophore biosynthetic enzyme</fullName>
    </submittedName>
</protein>
<dbReference type="InterPro" id="IPR036188">
    <property type="entry name" value="FAD/NAD-bd_sf"/>
</dbReference>
<keyword evidence="9" id="KW-1185">Reference proteome</keyword>
<dbReference type="EMBL" id="AAQH01000007">
    <property type="protein sequence ID" value="EAT12470.1"/>
    <property type="molecule type" value="Genomic_DNA"/>
</dbReference>
<sequence>MTNNIFDFIAIGLGPFNLGLACLTNDIDDLNGLFLEQKNEFNWHPDMMLESAHLQTPFMSDLVTLADPTHELSFLNYAKQTGRLYSFYIRENFFLMRREYNQYCRWAIDKLNHVRFNHRVETIEYNESDSLYCISVSEVDSKQNIVNSKQLYTKKLVLGTGPSPWLPEAAKSLETSSLSLHSSQYLQQKSKLQQQASITIIGSGQSAAEIYYDLLQDIDTFGYELNWVTRSPRFFPLEYSKLTLEMTSPEYVDYFYNLPSDKRDELIATQKHLYKGINTDLINDIYDLLYIKRLNSDFTTRLLTNSTLKTCRAMKEAVELGFTQDEQDKDYTLTSEGIVFATGYAYQPPQFLQSISEHIQWDNKGRFAVNRNYSIDHNADSIFIQNAELHTHGFVSPDLGMACYRNSYIIKELLGYEYYPIEKRIAFQDFSAPVNESVEDMAVLTS</sequence>
<organism evidence="8 9">
    <name type="scientific">Bermanella marisrubri</name>
    <dbReference type="NCBI Taxonomy" id="207949"/>
    <lineage>
        <taxon>Bacteria</taxon>
        <taxon>Pseudomonadati</taxon>
        <taxon>Pseudomonadota</taxon>
        <taxon>Gammaproteobacteria</taxon>
        <taxon>Oceanospirillales</taxon>
        <taxon>Oceanospirillaceae</taxon>
        <taxon>Bermanella</taxon>
    </lineage>
</organism>
<keyword evidence="7" id="KW-0560">Oxidoreductase</keyword>
<comment type="caution">
    <text evidence="8">The sequence shown here is derived from an EMBL/GenBank/DDBJ whole genome shotgun (WGS) entry which is preliminary data.</text>
</comment>
<keyword evidence="6" id="KW-0521">NADP</keyword>
<dbReference type="SUPFAM" id="SSF51905">
    <property type="entry name" value="FAD/NAD(P)-binding domain"/>
    <property type="match status" value="1"/>
</dbReference>
<reference evidence="8 9" key="1">
    <citation type="submission" date="2006-03" db="EMBL/GenBank/DDBJ databases">
        <authorList>
            <person name="Pinhassi J."/>
            <person name="Pedros-Alio C."/>
            <person name="Ferriera S."/>
            <person name="Johnson J."/>
            <person name="Kravitz S."/>
            <person name="Halpern A."/>
            <person name="Remington K."/>
            <person name="Beeson K."/>
            <person name="Tran B."/>
            <person name="Rogers Y.-H."/>
            <person name="Friedman R."/>
            <person name="Venter J.C."/>
        </authorList>
    </citation>
    <scope>NUCLEOTIDE SEQUENCE [LARGE SCALE GENOMIC DNA]</scope>
    <source>
        <strain evidence="8 9">RED65</strain>
    </source>
</reference>
<evidence type="ECO:0000256" key="6">
    <source>
        <dbReference type="ARBA" id="ARBA00022857"/>
    </source>
</evidence>
<dbReference type="GO" id="GO:0016491">
    <property type="term" value="F:oxidoreductase activity"/>
    <property type="evidence" value="ECO:0007669"/>
    <property type="project" value="UniProtKB-KW"/>
</dbReference>
<comment type="similarity">
    <text evidence="3">Belongs to the lysine N(6)-hydroxylase/L-ornithine N(5)-oxygenase family.</text>
</comment>
<keyword evidence="4" id="KW-0285">Flavoprotein</keyword>
<evidence type="ECO:0000256" key="5">
    <source>
        <dbReference type="ARBA" id="ARBA00022827"/>
    </source>
</evidence>
<dbReference type="STRING" id="207949.RED65_16571"/>
<dbReference type="RefSeq" id="WP_007018279.1">
    <property type="nucleotide sequence ID" value="NZ_CH724116.1"/>
</dbReference>
<dbReference type="OrthoDB" id="7527071at2"/>
<dbReference type="Pfam" id="PF13434">
    <property type="entry name" value="Lys_Orn_oxgnase"/>
    <property type="match status" value="1"/>
</dbReference>
<comment type="cofactor">
    <cofactor evidence="1">
        <name>FAD</name>
        <dbReference type="ChEBI" id="CHEBI:57692"/>
    </cofactor>
</comment>
<keyword evidence="5" id="KW-0274">FAD</keyword>
<dbReference type="AlphaFoldDB" id="Q1N2D7"/>
<proteinExistence type="inferred from homology"/>
<evidence type="ECO:0000256" key="2">
    <source>
        <dbReference type="ARBA" id="ARBA00004924"/>
    </source>
</evidence>
<gene>
    <name evidence="8" type="ORF">RED65_16571</name>
</gene>
<evidence type="ECO:0000256" key="4">
    <source>
        <dbReference type="ARBA" id="ARBA00022630"/>
    </source>
</evidence>
<dbReference type="HOGENOM" id="CLU_020931_0_0_6"/>
<dbReference type="PANTHER" id="PTHR42802">
    <property type="entry name" value="MONOOXYGENASE"/>
    <property type="match status" value="1"/>
</dbReference>
<dbReference type="PANTHER" id="PTHR42802:SF1">
    <property type="entry name" value="L-ORNITHINE N(5)-MONOOXYGENASE"/>
    <property type="match status" value="1"/>
</dbReference>
<evidence type="ECO:0000256" key="3">
    <source>
        <dbReference type="ARBA" id="ARBA00007588"/>
    </source>
</evidence>
<dbReference type="Gene3D" id="3.50.50.60">
    <property type="entry name" value="FAD/NAD(P)-binding domain"/>
    <property type="match status" value="1"/>
</dbReference>
<dbReference type="Proteomes" id="UP000004263">
    <property type="component" value="Unassembled WGS sequence"/>
</dbReference>
<dbReference type="InterPro" id="IPR025700">
    <property type="entry name" value="Lys/Orn_oxygenase"/>
</dbReference>
<evidence type="ECO:0000313" key="8">
    <source>
        <dbReference type="EMBL" id="EAT12470.1"/>
    </source>
</evidence>
<name>Q1N2D7_9GAMM</name>
<evidence type="ECO:0000256" key="1">
    <source>
        <dbReference type="ARBA" id="ARBA00001974"/>
    </source>
</evidence>
<comment type="pathway">
    <text evidence="2">Siderophore biosynthesis.</text>
</comment>
<accession>Q1N2D7</accession>